<dbReference type="InterPro" id="IPR014825">
    <property type="entry name" value="DNA_alkylation"/>
</dbReference>
<proteinExistence type="predicted"/>
<evidence type="ECO:0000313" key="2">
    <source>
        <dbReference type="Proteomes" id="UP000295221"/>
    </source>
</evidence>
<dbReference type="Pfam" id="PF08713">
    <property type="entry name" value="DNA_alkylation"/>
    <property type="match status" value="1"/>
</dbReference>
<reference evidence="1 2" key="1">
    <citation type="submission" date="2019-03" db="EMBL/GenBank/DDBJ databases">
        <title>Genomic Encyclopedia of Type Strains, Phase IV (KMG-IV): sequencing the most valuable type-strain genomes for metagenomic binning, comparative biology and taxonomic classification.</title>
        <authorList>
            <person name="Goeker M."/>
        </authorList>
    </citation>
    <scope>NUCLEOTIDE SEQUENCE [LARGE SCALE GENOMIC DNA]</scope>
    <source>
        <strain evidence="1 2">DSM 24179</strain>
    </source>
</reference>
<keyword evidence="2" id="KW-1185">Reference proteome</keyword>
<evidence type="ECO:0000313" key="1">
    <source>
        <dbReference type="EMBL" id="TCO06785.1"/>
    </source>
</evidence>
<sequence>MPTDYSITNKFGGNLAGILSEKINLVFPEFNDSHFILNVEKKCVGKTYTQRVELLADELKHFLPDNYQQSLFILTQILGEENPNETGMFTNYYWILPIGKFVEKYGLNHLEISLNAIEEITKRNTGEYAIRPFIRKYPEESLKRMKQWARSDSFHLRRLASEGLRPKLPWAPKLDVFIEKPEPVFQILDLLKEDSVKFVKKSVANHLTDYIKVNPSPTKSLIRQWAKTDNPHTMWIIKHATRKFPEIWE</sequence>
<dbReference type="Gene3D" id="1.25.40.290">
    <property type="entry name" value="ARM repeat domains"/>
    <property type="match status" value="1"/>
</dbReference>
<gene>
    <name evidence="1" type="ORF">EV194_1126</name>
</gene>
<dbReference type="RefSeq" id="WP_132434581.1">
    <property type="nucleotide sequence ID" value="NZ_SLWK01000012.1"/>
</dbReference>
<dbReference type="EMBL" id="SLWK01000012">
    <property type="protein sequence ID" value="TCO06785.1"/>
    <property type="molecule type" value="Genomic_DNA"/>
</dbReference>
<dbReference type="InterPro" id="IPR016024">
    <property type="entry name" value="ARM-type_fold"/>
</dbReference>
<accession>A0A4R2GF17</accession>
<dbReference type="Proteomes" id="UP000295221">
    <property type="component" value="Unassembled WGS sequence"/>
</dbReference>
<organism evidence="1 2">
    <name type="scientific">Natronoflexus pectinivorans</name>
    <dbReference type="NCBI Taxonomy" id="682526"/>
    <lineage>
        <taxon>Bacteria</taxon>
        <taxon>Pseudomonadati</taxon>
        <taxon>Bacteroidota</taxon>
        <taxon>Bacteroidia</taxon>
        <taxon>Marinilabiliales</taxon>
        <taxon>Marinilabiliaceae</taxon>
        <taxon>Natronoflexus</taxon>
    </lineage>
</organism>
<protein>
    <submittedName>
        <fullName evidence="1">3-methyladenine DNA glycosylase AlkC</fullName>
    </submittedName>
</protein>
<dbReference type="OrthoDB" id="9797162at2"/>
<comment type="caution">
    <text evidence="1">The sequence shown here is derived from an EMBL/GenBank/DDBJ whole genome shotgun (WGS) entry which is preliminary data.</text>
</comment>
<dbReference type="AlphaFoldDB" id="A0A4R2GF17"/>
<name>A0A4R2GF17_9BACT</name>
<dbReference type="SUPFAM" id="SSF48371">
    <property type="entry name" value="ARM repeat"/>
    <property type="match status" value="1"/>
</dbReference>